<dbReference type="PANTHER" id="PTHR31589">
    <property type="entry name" value="PROTEIN, PUTATIVE (DUF239)-RELATED-RELATED"/>
    <property type="match status" value="1"/>
</dbReference>
<dbReference type="Pfam" id="PF03080">
    <property type="entry name" value="Neprosin"/>
    <property type="match status" value="1"/>
</dbReference>
<dbReference type="Proteomes" id="UP001443914">
    <property type="component" value="Unassembled WGS sequence"/>
</dbReference>
<feature type="chain" id="PRO_5043542151" description="Neprosin PEP catalytic domain-containing protein" evidence="1">
    <location>
        <begin position="23"/>
        <end position="352"/>
    </location>
</feature>
<dbReference type="InterPro" id="IPR053168">
    <property type="entry name" value="Glutamic_endopeptidase"/>
</dbReference>
<feature type="signal peptide" evidence="1">
    <location>
        <begin position="1"/>
        <end position="22"/>
    </location>
</feature>
<evidence type="ECO:0000256" key="1">
    <source>
        <dbReference type="SAM" id="SignalP"/>
    </source>
</evidence>
<protein>
    <recommendedName>
        <fullName evidence="2">Neprosin PEP catalytic domain-containing protein</fullName>
    </recommendedName>
</protein>
<dbReference type="EMBL" id="JBDFQZ010000004">
    <property type="protein sequence ID" value="KAK9735877.1"/>
    <property type="molecule type" value="Genomic_DNA"/>
</dbReference>
<dbReference type="PANTHER" id="PTHR31589:SF223">
    <property type="entry name" value="PROTEIN, PUTATIVE (DUF239)-RELATED"/>
    <property type="match status" value="1"/>
</dbReference>
<reference evidence="3" key="1">
    <citation type="submission" date="2024-03" db="EMBL/GenBank/DDBJ databases">
        <title>WGS assembly of Saponaria officinalis var. Norfolk2.</title>
        <authorList>
            <person name="Jenkins J."/>
            <person name="Shu S."/>
            <person name="Grimwood J."/>
            <person name="Barry K."/>
            <person name="Goodstein D."/>
            <person name="Schmutz J."/>
            <person name="Leebens-Mack J."/>
            <person name="Osbourn A."/>
        </authorList>
    </citation>
    <scope>NUCLEOTIDE SEQUENCE [LARGE SCALE GENOMIC DNA]</scope>
    <source>
        <strain evidence="3">JIC</strain>
    </source>
</reference>
<keyword evidence="4" id="KW-1185">Reference proteome</keyword>
<proteinExistence type="predicted"/>
<dbReference type="InterPro" id="IPR004314">
    <property type="entry name" value="Neprosin"/>
</dbReference>
<keyword evidence="1" id="KW-0732">Signal</keyword>
<dbReference type="AlphaFoldDB" id="A0AAW1LP50"/>
<evidence type="ECO:0000313" key="3">
    <source>
        <dbReference type="EMBL" id="KAK9735877.1"/>
    </source>
</evidence>
<gene>
    <name evidence="3" type="ORF">RND81_04G234500</name>
</gene>
<organism evidence="3 4">
    <name type="scientific">Saponaria officinalis</name>
    <name type="common">Common soapwort</name>
    <name type="synonym">Lychnis saponaria</name>
    <dbReference type="NCBI Taxonomy" id="3572"/>
    <lineage>
        <taxon>Eukaryota</taxon>
        <taxon>Viridiplantae</taxon>
        <taxon>Streptophyta</taxon>
        <taxon>Embryophyta</taxon>
        <taxon>Tracheophyta</taxon>
        <taxon>Spermatophyta</taxon>
        <taxon>Magnoliopsida</taxon>
        <taxon>eudicotyledons</taxon>
        <taxon>Gunneridae</taxon>
        <taxon>Pentapetalae</taxon>
        <taxon>Caryophyllales</taxon>
        <taxon>Caryophyllaceae</taxon>
        <taxon>Caryophylleae</taxon>
        <taxon>Saponaria</taxon>
    </lineage>
</organism>
<comment type="caution">
    <text evidence="3">The sequence shown here is derived from an EMBL/GenBank/DDBJ whole genome shotgun (WGS) entry which is preliminary data.</text>
</comment>
<feature type="domain" description="Neprosin PEP catalytic" evidence="2">
    <location>
        <begin position="108"/>
        <end position="352"/>
    </location>
</feature>
<sequence length="352" mass="39216">MAIKIVVTFFAILCSLFSNVICRQAFLEQHANTSIKTKHGQVFDCVPFHKQQAFSHPSLKFEVVSTIAEIQGQKPANFGLEGGGCPLGTVPILNTINQISNPISLQASRSNENCHAVIRTKSDNSNNFMGTRACMNLFKPKVQNNQWTSTRMKLLNGGESIEAGWMVNPSLFRNDEAHLYAKFSVGGKECINTQCSGFVQVSKQLPLGLITGGYSDVRSKKWWSWDLSIIKHKNDGNWWLSIHGVKRSHDIGYWPKSLFKSLAEVASQIEWGGEIYNPGASDPKPEMGSGYKAESDYSAFFDEVRIMDQGFKYVLPKDTEKFEDCTPFYVSNDNGSSTVDYGEVIVFGGPHE</sequence>
<evidence type="ECO:0000259" key="2">
    <source>
        <dbReference type="PROSITE" id="PS52045"/>
    </source>
</evidence>
<accession>A0AAW1LP50</accession>
<dbReference type="PROSITE" id="PS52045">
    <property type="entry name" value="NEPROSIN_PEP_CD"/>
    <property type="match status" value="1"/>
</dbReference>
<name>A0AAW1LP50_SAPOF</name>
<evidence type="ECO:0000313" key="4">
    <source>
        <dbReference type="Proteomes" id="UP001443914"/>
    </source>
</evidence>